<dbReference type="Gene3D" id="3.30.1440.10">
    <property type="match status" value="1"/>
</dbReference>
<dbReference type="AlphaFoldDB" id="A0A2L1CCU6"/>
<dbReference type="EMBL" id="JACHED010000001">
    <property type="protein sequence ID" value="MBB6496334.1"/>
    <property type="molecule type" value="Genomic_DNA"/>
</dbReference>
<dbReference type="Proteomes" id="UP000567099">
    <property type="component" value="Unassembled WGS sequence"/>
</dbReference>
<sequence length="139" mass="15761">MIIKIKTKVKPTEDENKVLKAVTNIFADAEMEISENIYTGVSKDISRFKELLRSQAILDAARNVLERNIVGNATKFHINKQAAYSGILNFDKDVHGGIKLEFVSEEDEDIMKLIKDIAPRTRDGIIINEDEEAIEKKNE</sequence>
<accession>A0A2L1CCU6</accession>
<dbReference type="HAMAP" id="MF_01112">
    <property type="entry name" value="UPF0201"/>
    <property type="match status" value="1"/>
</dbReference>
<dbReference type="Proteomes" id="UP000590564">
    <property type="component" value="Unassembled WGS sequence"/>
</dbReference>
<dbReference type="EMBL" id="JACDUO010000001">
    <property type="protein sequence ID" value="MBA2863660.1"/>
    <property type="molecule type" value="Genomic_DNA"/>
</dbReference>
<dbReference type="GeneID" id="36102860"/>
<evidence type="ECO:0000313" key="2">
    <source>
        <dbReference type="EMBL" id="AVB77149.1"/>
    </source>
</evidence>
<protein>
    <recommendedName>
        <fullName evidence="1">UPF0201 protein HNP94_000660</fullName>
    </recommendedName>
</protein>
<evidence type="ECO:0000313" key="6">
    <source>
        <dbReference type="Proteomes" id="UP000567099"/>
    </source>
</evidence>
<dbReference type="EMBL" id="CP026606">
    <property type="protein sequence ID" value="AVB77149.1"/>
    <property type="molecule type" value="Genomic_DNA"/>
</dbReference>
<gene>
    <name evidence="3" type="ORF">HNP94_000660</name>
    <name evidence="4" type="ORF">HNP96_000355</name>
    <name evidence="2" type="ORF">MMJJ_17780</name>
</gene>
<proteinExistence type="inferred from homology"/>
<evidence type="ECO:0000313" key="5">
    <source>
        <dbReference type="Proteomes" id="UP000239462"/>
    </source>
</evidence>
<dbReference type="Proteomes" id="UP000239462">
    <property type="component" value="Chromosome"/>
</dbReference>
<reference evidence="5" key="1">
    <citation type="journal article" date="2018" name="Genome Announc.">
        <title>Complete Genome Sequence of the Methanococcus maripaludis Type Strain JJ (DSM 2067), a Model for Selenoprotein Synthesis in Archaea.</title>
        <authorList>
            <person name="Poehlein A."/>
            <person name="Heym D."/>
            <person name="Quitzke V."/>
            <person name="Fersch J."/>
            <person name="Daniel R."/>
            <person name="Rother M."/>
        </authorList>
    </citation>
    <scope>NUCLEOTIDE SEQUENCE [LARGE SCALE GENOMIC DNA]</scope>
    <source>
        <strain evidence="5">DSM 2067</strain>
    </source>
</reference>
<dbReference type="InterPro" id="IPR002739">
    <property type="entry name" value="PAB1135-like"/>
</dbReference>
<reference evidence="2" key="2">
    <citation type="submission" date="2018-02" db="EMBL/GenBank/DDBJ databases">
        <title>Complete genome sequence of the Methanococcus maripaludis type strain JJ (DSM 2067), a model for selenoprotein synthesis in Archaea.</title>
        <authorList>
            <person name="Poehlein A."/>
            <person name="Heym D."/>
            <person name="Quitzke V."/>
            <person name="Fersch J."/>
            <person name="Daniel R."/>
            <person name="Rother M."/>
        </authorList>
    </citation>
    <scope>NUCLEOTIDE SEQUENCE [LARGE SCALE GENOMIC DNA]</scope>
    <source>
        <strain evidence="2">DSM 2067</strain>
    </source>
</reference>
<organism evidence="2 5">
    <name type="scientific">Methanococcus maripaludis</name>
    <name type="common">Methanococcus deltae</name>
    <dbReference type="NCBI Taxonomy" id="39152"/>
    <lineage>
        <taxon>Archaea</taxon>
        <taxon>Methanobacteriati</taxon>
        <taxon>Methanobacteriota</taxon>
        <taxon>Methanomada group</taxon>
        <taxon>Methanococci</taxon>
        <taxon>Methanococcales</taxon>
        <taxon>Methanococcaceae</taxon>
        <taxon>Methanococcus</taxon>
    </lineage>
</organism>
<reference evidence="4 7" key="3">
    <citation type="submission" date="2020-08" db="EMBL/GenBank/DDBJ databases">
        <title>Genomic Encyclopedia of Type Strains, Phase IV (KMG-V): Genome sequencing to study the core and pangenomes of soil and plant-associated prokaryotes.</title>
        <authorList>
            <person name="Whitman W."/>
        </authorList>
    </citation>
    <scope>NUCLEOTIDE SEQUENCE [LARGE SCALE GENOMIC DNA]</scope>
    <source>
        <strain evidence="3 6">C13</strain>
        <strain evidence="4 7">D1</strain>
    </source>
</reference>
<comment type="similarity">
    <text evidence="1">Belongs to the UPF0201 family.</text>
</comment>
<dbReference type="Pfam" id="PF01877">
    <property type="entry name" value="RNA_binding"/>
    <property type="match status" value="1"/>
</dbReference>
<dbReference type="RefSeq" id="WP_104838501.1">
    <property type="nucleotide sequence ID" value="NZ_CP026606.1"/>
</dbReference>
<dbReference type="SUPFAM" id="SSF55282">
    <property type="entry name" value="RL5-like"/>
    <property type="match status" value="1"/>
</dbReference>
<evidence type="ECO:0000256" key="1">
    <source>
        <dbReference type="HAMAP-Rule" id="MF_01112"/>
    </source>
</evidence>
<evidence type="ECO:0000313" key="3">
    <source>
        <dbReference type="EMBL" id="MBA2863660.1"/>
    </source>
</evidence>
<dbReference type="PANTHER" id="PTHR39652:SF1">
    <property type="entry name" value="UPF0201 PROTEIN TK1335"/>
    <property type="match status" value="1"/>
</dbReference>
<dbReference type="PANTHER" id="PTHR39652">
    <property type="entry name" value="UPF0201 PROTEIN TK1335"/>
    <property type="match status" value="1"/>
</dbReference>
<dbReference type="InterPro" id="IPR022803">
    <property type="entry name" value="Ribosomal_uL5_dom_sf"/>
</dbReference>
<evidence type="ECO:0000313" key="7">
    <source>
        <dbReference type="Proteomes" id="UP000590564"/>
    </source>
</evidence>
<evidence type="ECO:0000313" key="4">
    <source>
        <dbReference type="EMBL" id="MBB6496334.1"/>
    </source>
</evidence>
<dbReference type="KEGG" id="mmad:MMJJ_17780"/>
<name>A0A2L1CCU6_METMI</name>